<dbReference type="AlphaFoldDB" id="A0A2M4CAC0"/>
<reference evidence="2" key="1">
    <citation type="submission" date="2018-01" db="EMBL/GenBank/DDBJ databases">
        <title>An insight into the sialome of Amazonian anophelines.</title>
        <authorList>
            <person name="Ribeiro J.M."/>
            <person name="Scarpassa V."/>
            <person name="Calvo E."/>
        </authorList>
    </citation>
    <scope>NUCLEOTIDE SEQUENCE</scope>
    <source>
        <tissue evidence="2">Salivary glands</tissue>
    </source>
</reference>
<name>A0A2M4CAC0_9DIPT</name>
<feature type="chain" id="PRO_5014831126" evidence="1">
    <location>
        <begin position="25"/>
        <end position="86"/>
    </location>
</feature>
<keyword evidence="1" id="KW-0732">Signal</keyword>
<protein>
    <submittedName>
        <fullName evidence="2">Putative secreted protein</fullName>
    </submittedName>
</protein>
<sequence>MVHRIVRYLRDVTLLAQMLVGVVAEQIAGTGPNRTDHTDTGRTGGTARFRRLIIVTGDRRVVVRHRTTHARCQRVRKVQRWTRGLR</sequence>
<evidence type="ECO:0000256" key="1">
    <source>
        <dbReference type="SAM" id="SignalP"/>
    </source>
</evidence>
<evidence type="ECO:0000313" key="2">
    <source>
        <dbReference type="EMBL" id="MBW62306.1"/>
    </source>
</evidence>
<proteinExistence type="predicted"/>
<feature type="signal peptide" evidence="1">
    <location>
        <begin position="1"/>
        <end position="24"/>
    </location>
</feature>
<accession>A0A2M4CAC0</accession>
<organism evidence="2">
    <name type="scientific">Anopheles marajoara</name>
    <dbReference type="NCBI Taxonomy" id="58244"/>
    <lineage>
        <taxon>Eukaryota</taxon>
        <taxon>Metazoa</taxon>
        <taxon>Ecdysozoa</taxon>
        <taxon>Arthropoda</taxon>
        <taxon>Hexapoda</taxon>
        <taxon>Insecta</taxon>
        <taxon>Pterygota</taxon>
        <taxon>Neoptera</taxon>
        <taxon>Endopterygota</taxon>
        <taxon>Diptera</taxon>
        <taxon>Nematocera</taxon>
        <taxon>Culicoidea</taxon>
        <taxon>Culicidae</taxon>
        <taxon>Anophelinae</taxon>
        <taxon>Anopheles</taxon>
    </lineage>
</organism>
<dbReference type="EMBL" id="GGFJ01013165">
    <property type="protein sequence ID" value="MBW62306.1"/>
    <property type="molecule type" value="Transcribed_RNA"/>
</dbReference>